<organism evidence="2">
    <name type="scientific">viral metagenome</name>
    <dbReference type="NCBI Taxonomy" id="1070528"/>
    <lineage>
        <taxon>unclassified sequences</taxon>
        <taxon>metagenomes</taxon>
        <taxon>organismal metagenomes</taxon>
    </lineage>
</organism>
<evidence type="ECO:0000256" key="1">
    <source>
        <dbReference type="SAM" id="MobiDB-lite"/>
    </source>
</evidence>
<feature type="compositionally biased region" description="Basic and acidic residues" evidence="1">
    <location>
        <begin position="1"/>
        <end position="12"/>
    </location>
</feature>
<dbReference type="AlphaFoldDB" id="A0A6C0E4S5"/>
<sequence>MDEKEVVMDVKVKGRSRRKRKESNDKDSVIKEPMVIRAPTPTPKPVPIILVPKKKIVKVKTRKAFRPKRISMVIDNTRKTQRRRQSVLETIDNLSDAQARIKAVAANLIRPERSATVPIALVKTLLKGVHELKMD</sequence>
<reference evidence="2" key="1">
    <citation type="journal article" date="2020" name="Nature">
        <title>Giant virus diversity and host interactions through global metagenomics.</title>
        <authorList>
            <person name="Schulz F."/>
            <person name="Roux S."/>
            <person name="Paez-Espino D."/>
            <person name="Jungbluth S."/>
            <person name="Walsh D.A."/>
            <person name="Denef V.J."/>
            <person name="McMahon K.D."/>
            <person name="Konstantinidis K.T."/>
            <person name="Eloe-Fadrosh E.A."/>
            <person name="Kyrpides N.C."/>
            <person name="Woyke T."/>
        </authorList>
    </citation>
    <scope>NUCLEOTIDE SEQUENCE</scope>
    <source>
        <strain evidence="2">GVMAG-M-3300023179-138</strain>
    </source>
</reference>
<evidence type="ECO:0000313" key="2">
    <source>
        <dbReference type="EMBL" id="QHT24146.1"/>
    </source>
</evidence>
<proteinExistence type="predicted"/>
<feature type="region of interest" description="Disordered" evidence="1">
    <location>
        <begin position="1"/>
        <end position="28"/>
    </location>
</feature>
<name>A0A6C0E4S5_9ZZZZ</name>
<dbReference type="EMBL" id="MN739743">
    <property type="protein sequence ID" value="QHT24146.1"/>
    <property type="molecule type" value="Genomic_DNA"/>
</dbReference>
<protein>
    <submittedName>
        <fullName evidence="2">Uncharacterized protein</fullName>
    </submittedName>
</protein>
<accession>A0A6C0E4S5</accession>